<keyword evidence="10" id="KW-0998">Cell outer membrane</keyword>
<dbReference type="SUPFAM" id="SSF56935">
    <property type="entry name" value="Porins"/>
    <property type="match status" value="1"/>
</dbReference>
<comment type="subcellular location">
    <subcellularLocation>
        <location evidence="1">Cell outer membrane</location>
        <topology evidence="1">Multi-pass membrane protein</topology>
    </subcellularLocation>
</comment>
<reference evidence="11 12" key="1">
    <citation type="journal article" date="2008" name="Biol. Direct">
        <title>Complete genome sequence of the extremely acidophilic methanotroph isolate V4, Methylacidiphilum infernorum, a representative of the bacterial phylum Verrucomicrobia.</title>
        <authorList>
            <person name="Hou S."/>
            <person name="Makarova K.S."/>
            <person name="Saw J.H."/>
            <person name="Senin P."/>
            <person name="Ly B.V."/>
            <person name="Zhou Z."/>
            <person name="Ren Y."/>
            <person name="Wang J."/>
            <person name="Galperin M.Y."/>
            <person name="Omelchenko M.V."/>
            <person name="Wolf Y.I."/>
            <person name="Yutin N."/>
            <person name="Koonin E.V."/>
            <person name="Stott M.B."/>
            <person name="Mountain B.W."/>
            <person name="Crowe M.A."/>
            <person name="Smirnova A.V."/>
            <person name="Dunfield P.F."/>
            <person name="Feng L."/>
            <person name="Wang L."/>
            <person name="Alam M."/>
        </authorList>
    </citation>
    <scope>NUCLEOTIDE SEQUENCE [LARGE SCALE GENOMIC DNA]</scope>
    <source>
        <strain evidence="12">Isolate V4</strain>
    </source>
</reference>
<keyword evidence="9" id="KW-0472">Membrane</keyword>
<dbReference type="InterPro" id="IPR037066">
    <property type="entry name" value="Plug_dom_sf"/>
</dbReference>
<proteinExistence type="predicted"/>
<evidence type="ECO:0000256" key="8">
    <source>
        <dbReference type="ARBA" id="ARBA00023077"/>
    </source>
</evidence>
<keyword evidence="4" id="KW-0410">Iron transport</keyword>
<keyword evidence="6" id="KW-0408">Iron</keyword>
<dbReference type="InterPro" id="IPR039426">
    <property type="entry name" value="TonB-dep_rcpt-like"/>
</dbReference>
<dbReference type="InterPro" id="IPR036942">
    <property type="entry name" value="Beta-barrel_TonB_sf"/>
</dbReference>
<dbReference type="GO" id="GO:0009279">
    <property type="term" value="C:cell outer membrane"/>
    <property type="evidence" value="ECO:0007669"/>
    <property type="project" value="UniProtKB-SubCell"/>
</dbReference>
<keyword evidence="5" id="KW-0812">Transmembrane</keyword>
<dbReference type="STRING" id="481448.Minf_1090"/>
<evidence type="ECO:0000256" key="7">
    <source>
        <dbReference type="ARBA" id="ARBA00023065"/>
    </source>
</evidence>
<dbReference type="KEGG" id="min:Minf_1090"/>
<dbReference type="Gene3D" id="2.170.130.10">
    <property type="entry name" value="TonB-dependent receptor, plug domain"/>
    <property type="match status" value="1"/>
</dbReference>
<dbReference type="EMBL" id="CP000975">
    <property type="protein sequence ID" value="ACD83145.1"/>
    <property type="molecule type" value="Genomic_DNA"/>
</dbReference>
<evidence type="ECO:0000256" key="9">
    <source>
        <dbReference type="ARBA" id="ARBA00023136"/>
    </source>
</evidence>
<dbReference type="Gene3D" id="2.40.170.20">
    <property type="entry name" value="TonB-dependent receptor, beta-barrel domain"/>
    <property type="match status" value="1"/>
</dbReference>
<sequence>MKGTKSFLYWTQLGLTLLLFVDKLSFATAQEAQEGFENSLPPSSLKVKGKLPTEIEENSSFLLSPTKEFGPMDVLDTPRTVFIIDKPLIQATGMGLQPFLDPLSMSFLVPSAYSSVNYGLGIAPFSRGYPATPYINGIEMNIQNGAFQGIPMNWNMIDSFDFIEGPAQAVFGATQTSSGVCNYLTKQPYFDSFRSSAQFTTGMYEKYMWMVDMGGPIRPDLAYRVSYQGMENGNYYQYVHNDQQNIYFTLGFHPSDTYQADLIADLGTYDYTPLFMWMNRPTEALITNNLYLGGSVPSSSINVGTVNNPAFSLYAGPLEPISRRILLQNPEGEGRAILGLLQYVQKFQPSENLAILDNTLVWYNRESLLQPPVYYSLNSAGDYEIDHRTECLLHFHFDRNTFPFSLKGLLDGGIEWRIQRNLDYVASSFLGANSWDMVFSQPTSWNMNFSSFFRQNLANPHAKYGGLWPIPGAPPGFFFNPLNGSAGSTDSFFYSIAPFIQQTFSFNDHLALGLGLRDTNYFVQAETPPGTPPMLFKAFKTTQSDPLFSISPSYKPLEWLSIYLTYVLEYTTDAAVLGGYSPLFNSQSFHQEDELYEAGFKCNLIKNKLFIEGDGFSQILWLDNVGLKPTKTTVNGFELNMSYSPFKTLLLRIGYAYQYGTENWSAVSHGPFETQTYSTDYAQIFSLPLDNNGFFPPGLYPFIGWPKEVIDGMINYSPSQGLGFTLGLSWFSSQFLGYNYSTSIPPEFVIRGRITYSLPHCQLALYFYNLTGEKYWLPFGVGIQSARIFDYANIVPGMPFWIQATLSYFF</sequence>
<keyword evidence="2" id="KW-0813">Transport</keyword>
<evidence type="ECO:0000256" key="3">
    <source>
        <dbReference type="ARBA" id="ARBA00022452"/>
    </source>
</evidence>
<dbReference type="RefSeq" id="WP_012463427.1">
    <property type="nucleotide sequence ID" value="NC_010794.1"/>
</dbReference>
<dbReference type="AlphaFoldDB" id="B3DUZ2"/>
<protein>
    <submittedName>
        <fullName evidence="11">Outer membrane receptor protein, mostly Fe transport</fullName>
    </submittedName>
</protein>
<keyword evidence="7" id="KW-0406">Ion transport</keyword>
<dbReference type="HOGENOM" id="CLU_010447_0_0_0"/>
<evidence type="ECO:0000256" key="1">
    <source>
        <dbReference type="ARBA" id="ARBA00004571"/>
    </source>
</evidence>
<evidence type="ECO:0000256" key="5">
    <source>
        <dbReference type="ARBA" id="ARBA00022692"/>
    </source>
</evidence>
<evidence type="ECO:0000256" key="2">
    <source>
        <dbReference type="ARBA" id="ARBA00022448"/>
    </source>
</evidence>
<accession>B3DUZ2</accession>
<keyword evidence="8" id="KW-0798">TonB box</keyword>
<dbReference type="PANTHER" id="PTHR32552:SF81">
    <property type="entry name" value="TONB-DEPENDENT OUTER MEMBRANE RECEPTOR"/>
    <property type="match status" value="1"/>
</dbReference>
<gene>
    <name evidence="11" type="primary">cirA</name>
    <name evidence="11" type="ordered locus">Minf_1090</name>
</gene>
<keyword evidence="3" id="KW-1134">Transmembrane beta strand</keyword>
<evidence type="ECO:0000256" key="6">
    <source>
        <dbReference type="ARBA" id="ARBA00023004"/>
    </source>
</evidence>
<dbReference type="PANTHER" id="PTHR32552">
    <property type="entry name" value="FERRICHROME IRON RECEPTOR-RELATED"/>
    <property type="match status" value="1"/>
</dbReference>
<evidence type="ECO:0000313" key="11">
    <source>
        <dbReference type="EMBL" id="ACD83145.1"/>
    </source>
</evidence>
<dbReference type="GO" id="GO:0006826">
    <property type="term" value="P:iron ion transport"/>
    <property type="evidence" value="ECO:0007669"/>
    <property type="project" value="UniProtKB-KW"/>
</dbReference>
<evidence type="ECO:0000313" key="12">
    <source>
        <dbReference type="Proteomes" id="UP000009149"/>
    </source>
</evidence>
<name>B3DUZ2_METI4</name>
<dbReference type="eggNOG" id="COG4774">
    <property type="taxonomic scope" value="Bacteria"/>
</dbReference>
<organism evidence="11 12">
    <name type="scientific">Methylacidiphilum infernorum (isolate V4)</name>
    <name type="common">Methylokorus infernorum (strain V4)</name>
    <dbReference type="NCBI Taxonomy" id="481448"/>
    <lineage>
        <taxon>Bacteria</taxon>
        <taxon>Pseudomonadati</taxon>
        <taxon>Verrucomicrobiota</taxon>
        <taxon>Methylacidiphilae</taxon>
        <taxon>Methylacidiphilales</taxon>
        <taxon>Methylacidiphilaceae</taxon>
        <taxon>Methylacidiphilum (ex Ratnadevi et al. 2023)</taxon>
    </lineage>
</organism>
<evidence type="ECO:0000256" key="4">
    <source>
        <dbReference type="ARBA" id="ARBA00022496"/>
    </source>
</evidence>
<evidence type="ECO:0000256" key="10">
    <source>
        <dbReference type="ARBA" id="ARBA00023237"/>
    </source>
</evidence>
<dbReference type="Proteomes" id="UP000009149">
    <property type="component" value="Chromosome"/>
</dbReference>
<keyword evidence="11" id="KW-0675">Receptor</keyword>